<dbReference type="InterPro" id="IPR029787">
    <property type="entry name" value="Nucleotide_cyclase"/>
</dbReference>
<dbReference type="InterPro" id="IPR050706">
    <property type="entry name" value="Cyclic-di-GMP_PDE-like"/>
</dbReference>
<comment type="caution">
    <text evidence="3">The sequence shown here is derived from an EMBL/GenBank/DDBJ whole genome shotgun (WGS) entry which is preliminary data.</text>
</comment>
<dbReference type="InterPro" id="IPR035919">
    <property type="entry name" value="EAL_sf"/>
</dbReference>
<feature type="domain" description="EAL" evidence="1">
    <location>
        <begin position="64"/>
        <end position="317"/>
    </location>
</feature>
<name>A0A2T4CYW7_9GAMM</name>
<dbReference type="Gene3D" id="3.20.20.450">
    <property type="entry name" value="EAL domain"/>
    <property type="match status" value="1"/>
</dbReference>
<dbReference type="SUPFAM" id="SSF55073">
    <property type="entry name" value="Nucleotide cyclase"/>
    <property type="match status" value="1"/>
</dbReference>
<sequence>MPFSIDGQSLTMTLSIGVAIHPVDGNDASQLLRQADAAMFYAKSNGRNTFTYYTESMNRDATRRLLIEQQMYGALERGEFYLFYQPQIELATGKMIGAEALLRWQNDQLGPIGPDEFIPVAEQTGLIVSIGEFVMHSAIKMASKWQALQPDFRMAINLSPCQFRDPGLLGFVEQQLLQYPVQPNTLELEITEGVLLSGYLMTDELFQSFTAKGIEMAMDDFGTGYSSLSYLRRYPFAILKIDRSFINDMTTDPADRELVNASIAMAHGLGLKVVAEGVETEEQANSLKIMNCDYVQGYYFSKPITPDELISKLENYVHE</sequence>
<dbReference type="PANTHER" id="PTHR33121:SF70">
    <property type="entry name" value="SIGNALING PROTEIN YKOW"/>
    <property type="match status" value="1"/>
</dbReference>
<dbReference type="SUPFAM" id="SSF141868">
    <property type="entry name" value="EAL domain-like"/>
    <property type="match status" value="1"/>
</dbReference>
<reference evidence="3" key="1">
    <citation type="submission" date="2018-03" db="EMBL/GenBank/DDBJ databases">
        <title>Cross-interface Injection: A General Nanoliter Liquid Handling Method Applied to Single Cells Genome Amplification Automated Nanoliter Liquid Handling Applied to Single Cell Multiple Displacement Amplification.</title>
        <authorList>
            <person name="Yun J."/>
            <person name="Xu P."/>
            <person name="Xu J."/>
            <person name="Dai X."/>
            <person name="Wang Y."/>
            <person name="Zheng X."/>
            <person name="Cao C."/>
            <person name="Yi Q."/>
            <person name="Zhu Y."/>
            <person name="Wang L."/>
            <person name="Dong Z."/>
            <person name="Huang Y."/>
            <person name="Huang L."/>
            <person name="Du W."/>
        </authorList>
    </citation>
    <scope>NUCLEOTIDE SEQUENCE [LARGE SCALE GENOMIC DNA]</scope>
    <source>
        <strain evidence="3">Z-D3-2</strain>
    </source>
</reference>
<dbReference type="EMBL" id="PYVN01000007">
    <property type="protein sequence ID" value="PTB86712.1"/>
    <property type="molecule type" value="Genomic_DNA"/>
</dbReference>
<dbReference type="PROSITE" id="PS50883">
    <property type="entry name" value="EAL"/>
    <property type="match status" value="1"/>
</dbReference>
<evidence type="ECO:0000259" key="2">
    <source>
        <dbReference type="PROSITE" id="PS50887"/>
    </source>
</evidence>
<dbReference type="AlphaFoldDB" id="A0A2T4CYW7"/>
<dbReference type="InterPro" id="IPR001633">
    <property type="entry name" value="EAL_dom"/>
</dbReference>
<evidence type="ECO:0008006" key="4">
    <source>
        <dbReference type="Google" id="ProtNLM"/>
    </source>
</evidence>
<dbReference type="Pfam" id="PF00563">
    <property type="entry name" value="EAL"/>
    <property type="match status" value="1"/>
</dbReference>
<dbReference type="PROSITE" id="PS50887">
    <property type="entry name" value="GGDEF"/>
    <property type="match status" value="1"/>
</dbReference>
<dbReference type="InterPro" id="IPR043128">
    <property type="entry name" value="Rev_trsase/Diguanyl_cyclase"/>
</dbReference>
<feature type="domain" description="GGDEF" evidence="2">
    <location>
        <begin position="1"/>
        <end position="55"/>
    </location>
</feature>
<dbReference type="Pfam" id="PF00990">
    <property type="entry name" value="GGDEF"/>
    <property type="match status" value="1"/>
</dbReference>
<evidence type="ECO:0000259" key="1">
    <source>
        <dbReference type="PROSITE" id="PS50883"/>
    </source>
</evidence>
<dbReference type="PANTHER" id="PTHR33121">
    <property type="entry name" value="CYCLIC DI-GMP PHOSPHODIESTERASE PDEF"/>
    <property type="match status" value="1"/>
</dbReference>
<evidence type="ECO:0000313" key="3">
    <source>
        <dbReference type="EMBL" id="PTB86712.1"/>
    </source>
</evidence>
<protein>
    <recommendedName>
        <fullName evidence="4">GGDEF domain-containing protein</fullName>
    </recommendedName>
</protein>
<organism evidence="3">
    <name type="scientific">Pseudidiomarina aestuarii</name>
    <dbReference type="NCBI Taxonomy" id="624146"/>
    <lineage>
        <taxon>Bacteria</taxon>
        <taxon>Pseudomonadati</taxon>
        <taxon>Pseudomonadota</taxon>
        <taxon>Gammaproteobacteria</taxon>
        <taxon>Alteromonadales</taxon>
        <taxon>Idiomarinaceae</taxon>
        <taxon>Pseudidiomarina</taxon>
    </lineage>
</organism>
<dbReference type="Gene3D" id="3.30.70.270">
    <property type="match status" value="1"/>
</dbReference>
<accession>A0A2T4CYW7</accession>
<dbReference type="CDD" id="cd01948">
    <property type="entry name" value="EAL"/>
    <property type="match status" value="1"/>
</dbReference>
<dbReference type="InterPro" id="IPR000160">
    <property type="entry name" value="GGDEF_dom"/>
</dbReference>
<dbReference type="SMART" id="SM00052">
    <property type="entry name" value="EAL"/>
    <property type="match status" value="1"/>
</dbReference>
<dbReference type="GO" id="GO:0071111">
    <property type="term" value="F:cyclic-guanylate-specific phosphodiesterase activity"/>
    <property type="evidence" value="ECO:0007669"/>
    <property type="project" value="InterPro"/>
</dbReference>
<gene>
    <name evidence="3" type="ORF">C9940_01355</name>
</gene>
<proteinExistence type="predicted"/>